<dbReference type="SMART" id="SM01321">
    <property type="entry name" value="Y1_Tnp"/>
    <property type="match status" value="1"/>
</dbReference>
<dbReference type="AlphaFoldDB" id="A0A4V3H4N3"/>
<evidence type="ECO:0000313" key="3">
    <source>
        <dbReference type="Proteomes" id="UP000294914"/>
    </source>
</evidence>
<dbReference type="PANTHER" id="PTHR36966">
    <property type="entry name" value="REP-ASSOCIATED TYROSINE TRANSPOSASE"/>
    <property type="match status" value="1"/>
</dbReference>
<dbReference type="GO" id="GO:0006313">
    <property type="term" value="P:DNA transposition"/>
    <property type="evidence" value="ECO:0007669"/>
    <property type="project" value="InterPro"/>
</dbReference>
<evidence type="ECO:0000259" key="1">
    <source>
        <dbReference type="SMART" id="SM01321"/>
    </source>
</evidence>
<dbReference type="Pfam" id="PF01797">
    <property type="entry name" value="Y1_Tnp"/>
    <property type="match status" value="1"/>
</dbReference>
<name>A0A4V3H4N3_9GAMM</name>
<gene>
    <name evidence="2" type="ORF">EDC23_0216</name>
</gene>
<dbReference type="GO" id="GO:0043565">
    <property type="term" value="F:sequence-specific DNA binding"/>
    <property type="evidence" value="ECO:0007669"/>
    <property type="project" value="TreeGrafter"/>
</dbReference>
<dbReference type="InterPro" id="IPR036515">
    <property type="entry name" value="Transposase_17_sf"/>
</dbReference>
<dbReference type="SUPFAM" id="SSF143422">
    <property type="entry name" value="Transposase IS200-like"/>
    <property type="match status" value="1"/>
</dbReference>
<reference evidence="2 3" key="1">
    <citation type="submission" date="2019-03" db="EMBL/GenBank/DDBJ databases">
        <title>Genomic Encyclopedia of Type Strains, Phase IV (KMG-IV): sequencing the most valuable type-strain genomes for metagenomic binning, comparative biology and taxonomic classification.</title>
        <authorList>
            <person name="Goeker M."/>
        </authorList>
    </citation>
    <scope>NUCLEOTIDE SEQUENCE [LARGE SCALE GENOMIC DNA]</scope>
    <source>
        <strain evidence="2 3">DSM 16326</strain>
    </source>
</reference>
<keyword evidence="3" id="KW-1185">Reference proteome</keyword>
<dbReference type="Proteomes" id="UP000294914">
    <property type="component" value="Unassembled WGS sequence"/>
</dbReference>
<organism evidence="2 3">
    <name type="scientific">Thiohalophilus thiocyanatoxydans</name>
    <dbReference type="NCBI Taxonomy" id="381308"/>
    <lineage>
        <taxon>Bacteria</taxon>
        <taxon>Pseudomonadati</taxon>
        <taxon>Pseudomonadota</taxon>
        <taxon>Gammaproteobacteria</taxon>
        <taxon>Thiohalomonadales</taxon>
        <taxon>Thiohalophilaceae</taxon>
        <taxon>Thiohalophilus</taxon>
    </lineage>
</organism>
<dbReference type="InterPro" id="IPR052715">
    <property type="entry name" value="RAYT_transposase"/>
</dbReference>
<comment type="caution">
    <text evidence="2">The sequence shown here is derived from an EMBL/GenBank/DDBJ whole genome shotgun (WGS) entry which is preliminary data.</text>
</comment>
<dbReference type="GO" id="GO:0004803">
    <property type="term" value="F:transposase activity"/>
    <property type="evidence" value="ECO:0007669"/>
    <property type="project" value="InterPro"/>
</dbReference>
<protein>
    <submittedName>
        <fullName evidence="2">Putative transposase</fullName>
    </submittedName>
</protein>
<dbReference type="EMBL" id="SOQX01000001">
    <property type="protein sequence ID" value="TDY03845.1"/>
    <property type="molecule type" value="Genomic_DNA"/>
</dbReference>
<accession>A0A4V3H4N3</accession>
<sequence length="167" mass="19954">MSDYRRLYYPGGVYFFTAVTASRQPLFTEASNVDVLRNGFRHVMARRPFKLEAIVILPDHIHCIWRMPEEDADFSNRWKMLKGYVTRHLKGASGRIWQSRFWEHVIRDDEDWRRHMDYIHYNPVKHGLVNDPDAWPFSSYKRYLELGYYAPGWGESEPRNIAGIELE</sequence>
<dbReference type="PANTHER" id="PTHR36966:SF1">
    <property type="entry name" value="REP-ASSOCIATED TYROSINE TRANSPOSASE"/>
    <property type="match status" value="1"/>
</dbReference>
<evidence type="ECO:0000313" key="2">
    <source>
        <dbReference type="EMBL" id="TDY03845.1"/>
    </source>
</evidence>
<dbReference type="InterPro" id="IPR002686">
    <property type="entry name" value="Transposase_17"/>
</dbReference>
<dbReference type="OrthoDB" id="9794403at2"/>
<dbReference type="Gene3D" id="3.30.70.1290">
    <property type="entry name" value="Transposase IS200-like"/>
    <property type="match status" value="1"/>
</dbReference>
<proteinExistence type="predicted"/>
<dbReference type="RefSeq" id="WP_134080417.1">
    <property type="nucleotide sequence ID" value="NZ_SOQX01000001.1"/>
</dbReference>
<dbReference type="NCBIfam" id="NF047646">
    <property type="entry name" value="REP_Tyr_transpos"/>
    <property type="match status" value="1"/>
</dbReference>
<feature type="domain" description="Transposase IS200-like" evidence="1">
    <location>
        <begin position="9"/>
        <end position="122"/>
    </location>
</feature>